<accession>A0A163K938</accession>
<dbReference type="GO" id="GO:0048280">
    <property type="term" value="P:vesicle fusion with Golgi apparatus"/>
    <property type="evidence" value="ECO:0007669"/>
    <property type="project" value="TreeGrafter"/>
</dbReference>
<dbReference type="PANTHER" id="PTHR21236:SF2">
    <property type="entry name" value="PROTEIN YIPF"/>
    <property type="match status" value="1"/>
</dbReference>
<feature type="transmembrane region" description="Helical" evidence="6">
    <location>
        <begin position="179"/>
        <end position="202"/>
    </location>
</feature>
<dbReference type="Proteomes" id="UP000078561">
    <property type="component" value="Unassembled WGS sequence"/>
</dbReference>
<keyword evidence="4 6" id="KW-1133">Transmembrane helix</keyword>
<name>A0A163K938_ABSGL</name>
<evidence type="ECO:0000256" key="4">
    <source>
        <dbReference type="ARBA" id="ARBA00022989"/>
    </source>
</evidence>
<dbReference type="EMBL" id="LT555008">
    <property type="protein sequence ID" value="SAM09407.1"/>
    <property type="molecule type" value="Genomic_DNA"/>
</dbReference>
<dbReference type="OrthoDB" id="440385at2759"/>
<dbReference type="AlphaFoldDB" id="A0A163K938"/>
<comment type="similarity">
    <text evidence="2">Belongs to the YIP1 family.</text>
</comment>
<keyword evidence="5 6" id="KW-0472">Membrane</keyword>
<evidence type="ECO:0000256" key="1">
    <source>
        <dbReference type="ARBA" id="ARBA00004141"/>
    </source>
</evidence>
<dbReference type="GO" id="GO:0005802">
    <property type="term" value="C:trans-Golgi network"/>
    <property type="evidence" value="ECO:0007669"/>
    <property type="project" value="TreeGrafter"/>
</dbReference>
<comment type="subcellular location">
    <subcellularLocation>
        <location evidence="1">Membrane</location>
        <topology evidence="1">Multi-pass membrane protein</topology>
    </subcellularLocation>
</comment>
<evidence type="ECO:0000256" key="2">
    <source>
        <dbReference type="ARBA" id="ARBA00010596"/>
    </source>
</evidence>
<keyword evidence="3 6" id="KW-0812">Transmembrane</keyword>
<evidence type="ECO:0000256" key="5">
    <source>
        <dbReference type="ARBA" id="ARBA00023136"/>
    </source>
</evidence>
<dbReference type="InterPro" id="IPR045231">
    <property type="entry name" value="Yip1/4-like"/>
</dbReference>
<dbReference type="STRING" id="4829.A0A163K938"/>
<dbReference type="GO" id="GO:0016020">
    <property type="term" value="C:membrane"/>
    <property type="evidence" value="ECO:0007669"/>
    <property type="project" value="UniProtKB-SubCell"/>
</dbReference>
<sequence length="258" mass="27965">MADSILFDASSSNTNYYSPQASDSQKDDLQFYSGASSYGQQQQQSMYNPSSYYAPPPVAPSGDMAMDGRYTDSSHGFWSAFGTTGFPGEAPLLEELGVNFYHIKDKSLMVLIPFRSIPPSVMDDTDLAGPLLYLFLYGLGLMLSGKVHFGYIYGVGVLGVGSIYLLLNMMSQQVGVDWALTASVLGYCLLPMAMLSGISIVLQLGGTIGLSLAVISIVWCTLSSSAMFTSVLHMHDQRLLVIYPVGLFYACFALMTVF</sequence>
<keyword evidence="8" id="KW-1185">Reference proteome</keyword>
<protein>
    <recommendedName>
        <fullName evidence="9">Protein YIP</fullName>
    </recommendedName>
</protein>
<gene>
    <name evidence="7" type="primary">ABSGL_15083.1 scaffold 15162</name>
</gene>
<evidence type="ECO:0000313" key="7">
    <source>
        <dbReference type="EMBL" id="SAM09407.1"/>
    </source>
</evidence>
<dbReference type="OMA" id="CSGHGDE"/>
<dbReference type="InParanoid" id="A0A163K938"/>
<feature type="transmembrane region" description="Helical" evidence="6">
    <location>
        <begin position="239"/>
        <end position="257"/>
    </location>
</feature>
<dbReference type="PANTHER" id="PTHR21236">
    <property type="entry name" value="GOLGI MEMBRANE PROTEIN YIP1"/>
    <property type="match status" value="1"/>
</dbReference>
<evidence type="ECO:0000256" key="3">
    <source>
        <dbReference type="ARBA" id="ARBA00022692"/>
    </source>
</evidence>
<evidence type="ECO:0000313" key="8">
    <source>
        <dbReference type="Proteomes" id="UP000078561"/>
    </source>
</evidence>
<dbReference type="FunCoup" id="A0A163K938">
    <property type="interactions" value="905"/>
</dbReference>
<proteinExistence type="inferred from homology"/>
<evidence type="ECO:0000256" key="6">
    <source>
        <dbReference type="SAM" id="Phobius"/>
    </source>
</evidence>
<evidence type="ECO:0008006" key="9">
    <source>
        <dbReference type="Google" id="ProtNLM"/>
    </source>
</evidence>
<feature type="transmembrane region" description="Helical" evidence="6">
    <location>
        <begin position="208"/>
        <end position="232"/>
    </location>
</feature>
<reference evidence="7" key="1">
    <citation type="submission" date="2016-04" db="EMBL/GenBank/DDBJ databases">
        <authorList>
            <person name="Evans L.H."/>
            <person name="Alamgir A."/>
            <person name="Owens N."/>
            <person name="Weber N.D."/>
            <person name="Virtaneva K."/>
            <person name="Barbian K."/>
            <person name="Babar A."/>
            <person name="Rosenke K."/>
        </authorList>
    </citation>
    <scope>NUCLEOTIDE SEQUENCE [LARGE SCALE GENOMIC DNA]</scope>
    <source>
        <strain evidence="7">CBS 101.48</strain>
    </source>
</reference>
<feature type="transmembrane region" description="Helical" evidence="6">
    <location>
        <begin position="149"/>
        <end position="167"/>
    </location>
</feature>
<dbReference type="GO" id="GO:0006888">
    <property type="term" value="P:endoplasmic reticulum to Golgi vesicle-mediated transport"/>
    <property type="evidence" value="ECO:0007669"/>
    <property type="project" value="InterPro"/>
</dbReference>
<organism evidence="7">
    <name type="scientific">Absidia glauca</name>
    <name type="common">Pin mould</name>
    <dbReference type="NCBI Taxonomy" id="4829"/>
    <lineage>
        <taxon>Eukaryota</taxon>
        <taxon>Fungi</taxon>
        <taxon>Fungi incertae sedis</taxon>
        <taxon>Mucoromycota</taxon>
        <taxon>Mucoromycotina</taxon>
        <taxon>Mucoromycetes</taxon>
        <taxon>Mucorales</taxon>
        <taxon>Cunninghamellaceae</taxon>
        <taxon>Absidia</taxon>
    </lineage>
</organism>